<keyword evidence="18" id="KW-1185">Reference proteome</keyword>
<accession>A0ABX1IWH5</accession>
<keyword evidence="7" id="KW-0677">Repeat</keyword>
<evidence type="ECO:0000256" key="4">
    <source>
        <dbReference type="ARBA" id="ARBA00022670"/>
    </source>
</evidence>
<evidence type="ECO:0000256" key="5">
    <source>
        <dbReference type="ARBA" id="ARBA00022692"/>
    </source>
</evidence>
<keyword evidence="8 14" id="KW-0378">Hydrolase</keyword>
<gene>
    <name evidence="17" type="ORF">HFP15_02985</name>
</gene>
<feature type="domain" description="Peptidase M50" evidence="16">
    <location>
        <begin position="144"/>
        <end position="185"/>
    </location>
</feature>
<evidence type="ECO:0000256" key="7">
    <source>
        <dbReference type="ARBA" id="ARBA00022737"/>
    </source>
</evidence>
<evidence type="ECO:0000256" key="12">
    <source>
        <dbReference type="ARBA" id="ARBA00023122"/>
    </source>
</evidence>
<feature type="domain" description="CBS" evidence="15">
    <location>
        <begin position="312"/>
        <end position="366"/>
    </location>
</feature>
<evidence type="ECO:0000256" key="3">
    <source>
        <dbReference type="ARBA" id="ARBA00022475"/>
    </source>
</evidence>
<dbReference type="PANTHER" id="PTHR39188">
    <property type="entry name" value="MEMBRANE-ASSOCIATED ZINC METALLOPROTEASE M50B"/>
    <property type="match status" value="1"/>
</dbReference>
<evidence type="ECO:0000256" key="8">
    <source>
        <dbReference type="ARBA" id="ARBA00022801"/>
    </source>
</evidence>
<dbReference type="RefSeq" id="WP_168511045.1">
    <property type="nucleotide sequence ID" value="NZ_JAAXLS010000001.1"/>
</dbReference>
<evidence type="ECO:0000313" key="17">
    <source>
        <dbReference type="EMBL" id="NKQ51842.1"/>
    </source>
</evidence>
<keyword evidence="3 14" id="KW-1003">Cell membrane</keyword>
<keyword evidence="13 14" id="KW-0472">Membrane</keyword>
<reference evidence="17 18" key="1">
    <citation type="submission" date="2020-04" db="EMBL/GenBank/DDBJ databases">
        <title>Novel species.</title>
        <authorList>
            <person name="Teo W.F.A."/>
            <person name="Lipun K."/>
            <person name="Srisuk N."/>
            <person name="Duangmal K."/>
        </authorList>
    </citation>
    <scope>NUCLEOTIDE SEQUENCE [LARGE SCALE GENOMIC DNA]</scope>
    <source>
        <strain evidence="17 18">K13G38</strain>
    </source>
</reference>
<proteinExistence type="inferred from homology"/>
<dbReference type="Pfam" id="PF02163">
    <property type="entry name" value="Peptidase_M50"/>
    <property type="match status" value="2"/>
</dbReference>
<evidence type="ECO:0000256" key="11">
    <source>
        <dbReference type="ARBA" id="ARBA00023049"/>
    </source>
</evidence>
<dbReference type="InterPro" id="IPR046342">
    <property type="entry name" value="CBS_dom_sf"/>
</dbReference>
<keyword evidence="10 14" id="KW-1133">Transmembrane helix</keyword>
<keyword evidence="6 14" id="KW-0479">Metal-binding</keyword>
<feature type="transmembrane region" description="Helical" evidence="14">
    <location>
        <begin position="108"/>
        <end position="131"/>
    </location>
</feature>
<evidence type="ECO:0000256" key="6">
    <source>
        <dbReference type="ARBA" id="ARBA00022723"/>
    </source>
</evidence>
<dbReference type="CDD" id="cd06164">
    <property type="entry name" value="S2P-M50_SpoIVFB_CBS"/>
    <property type="match status" value="1"/>
</dbReference>
<feature type="transmembrane region" description="Helical" evidence="14">
    <location>
        <begin position="48"/>
        <end position="67"/>
    </location>
</feature>
<evidence type="ECO:0000256" key="14">
    <source>
        <dbReference type="PIRNR" id="PIRNR006404"/>
    </source>
</evidence>
<sequence>MFRSAFPLGRYAGVAVGAHWSVAIVLALISWLLGESVLPASAPGQPALWYWVTAVVTAVLFLASLLAHELTHAVFARHYGMKVKRITLWMLGGMAELEGEPPSPRADLVIAGSGPVTSLLIGGASIGLAYLTGDVLPVLAGTGLAWLGITNLILGMFNLLPGAPLDGGRVLRAAVWKGTGDRMRAVRVAALTGQGLGVALVIVGLAETFFMAQLTGLWLAFIGWFLMAAAQAEVTGGLARQQLGDLRLRAIMDPHPVTAPGWWTVEAFVTHDAATARRRVFPVVSFDGQAVGVVSLAELARLTPQQRLVTRVSDACRTPARFAAPEDKVADVLTKTPVRRGTGLLLVVEDGRLTGTVSTDDLARALELSALGGQHVPA</sequence>
<evidence type="ECO:0000313" key="18">
    <source>
        <dbReference type="Proteomes" id="UP000715441"/>
    </source>
</evidence>
<feature type="transmembrane region" description="Helical" evidence="14">
    <location>
        <begin position="218"/>
        <end position="239"/>
    </location>
</feature>
<organism evidence="17 18">
    <name type="scientific">Amycolatopsis acididurans</name>
    <dbReference type="NCBI Taxonomy" id="2724524"/>
    <lineage>
        <taxon>Bacteria</taxon>
        <taxon>Bacillati</taxon>
        <taxon>Actinomycetota</taxon>
        <taxon>Actinomycetes</taxon>
        <taxon>Pseudonocardiales</taxon>
        <taxon>Pseudonocardiaceae</taxon>
        <taxon>Amycolatopsis</taxon>
    </lineage>
</organism>
<dbReference type="InterPro" id="IPR016483">
    <property type="entry name" value="UCP006404_Pept_M50_CBS"/>
</dbReference>
<dbReference type="SUPFAM" id="SSF54631">
    <property type="entry name" value="CBS-domain pair"/>
    <property type="match status" value="1"/>
</dbReference>
<dbReference type="PIRSF" id="PIRSF006404">
    <property type="entry name" value="UCP006404_Pept_M50_CBS"/>
    <property type="match status" value="1"/>
</dbReference>
<evidence type="ECO:0000256" key="10">
    <source>
        <dbReference type="ARBA" id="ARBA00022989"/>
    </source>
</evidence>
<dbReference type="Gene3D" id="3.10.580.10">
    <property type="entry name" value="CBS-domain"/>
    <property type="match status" value="1"/>
</dbReference>
<evidence type="ECO:0000256" key="1">
    <source>
        <dbReference type="ARBA" id="ARBA00004651"/>
    </source>
</evidence>
<keyword evidence="9 14" id="KW-0862">Zinc</keyword>
<comment type="cofactor">
    <cofactor evidence="14">
        <name>Zn(2+)</name>
        <dbReference type="ChEBI" id="CHEBI:29105"/>
    </cofactor>
    <text evidence="14">Binds 1 zinc ion per subunit.</text>
</comment>
<keyword evidence="12" id="KW-0129">CBS domain</keyword>
<evidence type="ECO:0000259" key="16">
    <source>
        <dbReference type="Pfam" id="PF02163"/>
    </source>
</evidence>
<feature type="transmembrane region" description="Helical" evidence="14">
    <location>
        <begin position="185"/>
        <end position="206"/>
    </location>
</feature>
<dbReference type="PANTHER" id="PTHR39188:SF3">
    <property type="entry name" value="STAGE IV SPORULATION PROTEIN FB"/>
    <property type="match status" value="1"/>
</dbReference>
<name>A0ABX1IWH5_9PSEU</name>
<comment type="subcellular location">
    <subcellularLocation>
        <location evidence="1 14">Cell membrane</location>
        <topology evidence="1 14">Multi-pass membrane protein</topology>
    </subcellularLocation>
</comment>
<dbReference type="InterPro" id="IPR008915">
    <property type="entry name" value="Peptidase_M50"/>
</dbReference>
<evidence type="ECO:0000256" key="2">
    <source>
        <dbReference type="ARBA" id="ARBA00007931"/>
    </source>
</evidence>
<keyword evidence="4 14" id="KW-0645">Protease</keyword>
<keyword evidence="5 14" id="KW-0812">Transmembrane</keyword>
<evidence type="ECO:0000256" key="13">
    <source>
        <dbReference type="ARBA" id="ARBA00023136"/>
    </source>
</evidence>
<feature type="transmembrane region" description="Helical" evidence="14">
    <location>
        <begin position="143"/>
        <end position="165"/>
    </location>
</feature>
<dbReference type="Pfam" id="PF00571">
    <property type="entry name" value="CBS"/>
    <property type="match status" value="1"/>
</dbReference>
<evidence type="ECO:0000256" key="9">
    <source>
        <dbReference type="ARBA" id="ARBA00022833"/>
    </source>
</evidence>
<feature type="transmembrane region" description="Helical" evidence="14">
    <location>
        <begin position="12"/>
        <end position="33"/>
    </location>
</feature>
<comment type="similarity">
    <text evidence="2 14">Belongs to the peptidase M50B family.</text>
</comment>
<feature type="domain" description="Peptidase M50" evidence="16">
    <location>
        <begin position="57"/>
        <end position="130"/>
    </location>
</feature>
<dbReference type="EMBL" id="JAAXLS010000001">
    <property type="protein sequence ID" value="NKQ51842.1"/>
    <property type="molecule type" value="Genomic_DNA"/>
</dbReference>
<protein>
    <recommendedName>
        <fullName evidence="14">Zinc metalloprotease</fullName>
    </recommendedName>
</protein>
<dbReference type="Proteomes" id="UP000715441">
    <property type="component" value="Unassembled WGS sequence"/>
</dbReference>
<dbReference type="InterPro" id="IPR000644">
    <property type="entry name" value="CBS_dom"/>
</dbReference>
<evidence type="ECO:0000259" key="15">
    <source>
        <dbReference type="Pfam" id="PF00571"/>
    </source>
</evidence>
<comment type="caution">
    <text evidence="17">The sequence shown here is derived from an EMBL/GenBank/DDBJ whole genome shotgun (WGS) entry which is preliminary data.</text>
</comment>
<keyword evidence="11 14" id="KW-0482">Metalloprotease</keyword>